<comment type="caution">
    <text evidence="1">The sequence shown here is derived from an EMBL/GenBank/DDBJ whole genome shotgun (WGS) entry which is preliminary data.</text>
</comment>
<protein>
    <submittedName>
        <fullName evidence="1">Uncharacterized protein</fullName>
    </submittedName>
</protein>
<evidence type="ECO:0000313" key="2">
    <source>
        <dbReference type="Proteomes" id="UP000315783"/>
    </source>
</evidence>
<proteinExistence type="predicted"/>
<gene>
    <name evidence="1" type="ORF">IF1G_04149</name>
</gene>
<keyword evidence="2" id="KW-1185">Reference proteome</keyword>
<dbReference type="AlphaFoldDB" id="A0A545V5B4"/>
<dbReference type="EMBL" id="SPUK01000005">
    <property type="protein sequence ID" value="TQV96909.1"/>
    <property type="molecule type" value="Genomic_DNA"/>
</dbReference>
<evidence type="ECO:0000313" key="1">
    <source>
        <dbReference type="EMBL" id="TQV96909.1"/>
    </source>
</evidence>
<name>A0A545V5B4_9HYPO</name>
<reference evidence="1 2" key="1">
    <citation type="journal article" date="2019" name="Appl. Microbiol. Biotechnol.">
        <title>Genome sequence of Isaria javanica and comparative genome analysis insights into family S53 peptidase evolution in fungal entomopathogens.</title>
        <authorList>
            <person name="Lin R."/>
            <person name="Zhang X."/>
            <person name="Xin B."/>
            <person name="Zou M."/>
            <person name="Gao Y."/>
            <person name="Qin F."/>
            <person name="Hu Q."/>
            <person name="Xie B."/>
            <person name="Cheng X."/>
        </authorList>
    </citation>
    <scope>NUCLEOTIDE SEQUENCE [LARGE SCALE GENOMIC DNA]</scope>
    <source>
        <strain evidence="1 2">IJ1G</strain>
    </source>
</reference>
<sequence length="54" mass="6146">MHPLDLIQPSSSHNQPNFCNSPTKTFLPIEGAPPRFRSLLFLLFNLHHFAETSV</sequence>
<organism evidence="1 2">
    <name type="scientific">Cordyceps javanica</name>
    <dbReference type="NCBI Taxonomy" id="43265"/>
    <lineage>
        <taxon>Eukaryota</taxon>
        <taxon>Fungi</taxon>
        <taxon>Dikarya</taxon>
        <taxon>Ascomycota</taxon>
        <taxon>Pezizomycotina</taxon>
        <taxon>Sordariomycetes</taxon>
        <taxon>Hypocreomycetidae</taxon>
        <taxon>Hypocreales</taxon>
        <taxon>Cordycipitaceae</taxon>
        <taxon>Cordyceps</taxon>
    </lineage>
</organism>
<accession>A0A545V5B4</accession>
<dbReference type="Proteomes" id="UP000315783">
    <property type="component" value="Unassembled WGS sequence"/>
</dbReference>